<name>A0AAD6VU10_9AGAR</name>
<protein>
    <submittedName>
        <fullName evidence="2">Uncharacterized protein</fullName>
    </submittedName>
</protein>
<comment type="caution">
    <text evidence="2">The sequence shown here is derived from an EMBL/GenBank/DDBJ whole genome shotgun (WGS) entry which is preliminary data.</text>
</comment>
<feature type="compositionally biased region" description="Acidic residues" evidence="1">
    <location>
        <begin position="92"/>
        <end position="104"/>
    </location>
</feature>
<dbReference type="Proteomes" id="UP001219525">
    <property type="component" value="Unassembled WGS sequence"/>
</dbReference>
<sequence length="201" mass="21220">MEHQPLRFGAPNELLNPALLPASRGDRDPVPPPNPTRSGVASASEVEVVRVVVPRVQDLARTAHVDALPPPARAHANAVSAGTHDVPRIDTDTDTDPPPDVDPDSDARSFDFFGSDDSVEFPDSWLQPAFRRNRDATEGVRSDGSDSADAGAPSDADGVLKAGAGSESHPENERSLAGPMSTTKRLSTLELLQALARILGP</sequence>
<accession>A0AAD6VU10</accession>
<evidence type="ECO:0000313" key="2">
    <source>
        <dbReference type="EMBL" id="KAJ7222160.1"/>
    </source>
</evidence>
<proteinExistence type="predicted"/>
<feature type="compositionally biased region" description="Low complexity" evidence="1">
    <location>
        <begin position="145"/>
        <end position="157"/>
    </location>
</feature>
<feature type="region of interest" description="Disordered" evidence="1">
    <location>
        <begin position="64"/>
        <end position="185"/>
    </location>
</feature>
<feature type="compositionally biased region" description="Basic and acidic residues" evidence="1">
    <location>
        <begin position="132"/>
        <end position="144"/>
    </location>
</feature>
<dbReference type="EMBL" id="JARJCW010000007">
    <property type="protein sequence ID" value="KAJ7222160.1"/>
    <property type="molecule type" value="Genomic_DNA"/>
</dbReference>
<reference evidence="2" key="1">
    <citation type="submission" date="2023-03" db="EMBL/GenBank/DDBJ databases">
        <title>Massive genome expansion in bonnet fungi (Mycena s.s.) driven by repeated elements and novel gene families across ecological guilds.</title>
        <authorList>
            <consortium name="Lawrence Berkeley National Laboratory"/>
            <person name="Harder C.B."/>
            <person name="Miyauchi S."/>
            <person name="Viragh M."/>
            <person name="Kuo A."/>
            <person name="Thoen E."/>
            <person name="Andreopoulos B."/>
            <person name="Lu D."/>
            <person name="Skrede I."/>
            <person name="Drula E."/>
            <person name="Henrissat B."/>
            <person name="Morin E."/>
            <person name="Kohler A."/>
            <person name="Barry K."/>
            <person name="LaButti K."/>
            <person name="Morin E."/>
            <person name="Salamov A."/>
            <person name="Lipzen A."/>
            <person name="Mereny Z."/>
            <person name="Hegedus B."/>
            <person name="Baldrian P."/>
            <person name="Stursova M."/>
            <person name="Weitz H."/>
            <person name="Taylor A."/>
            <person name="Grigoriev I.V."/>
            <person name="Nagy L.G."/>
            <person name="Martin F."/>
            <person name="Kauserud H."/>
        </authorList>
    </citation>
    <scope>NUCLEOTIDE SEQUENCE</scope>
    <source>
        <strain evidence="2">9144</strain>
    </source>
</reference>
<feature type="compositionally biased region" description="Low complexity" evidence="1">
    <location>
        <begin position="10"/>
        <end position="22"/>
    </location>
</feature>
<feature type="region of interest" description="Disordered" evidence="1">
    <location>
        <begin position="1"/>
        <end position="44"/>
    </location>
</feature>
<evidence type="ECO:0000313" key="3">
    <source>
        <dbReference type="Proteomes" id="UP001219525"/>
    </source>
</evidence>
<gene>
    <name evidence="2" type="ORF">GGX14DRAFT_387992</name>
</gene>
<keyword evidence="3" id="KW-1185">Reference proteome</keyword>
<organism evidence="2 3">
    <name type="scientific">Mycena pura</name>
    <dbReference type="NCBI Taxonomy" id="153505"/>
    <lineage>
        <taxon>Eukaryota</taxon>
        <taxon>Fungi</taxon>
        <taxon>Dikarya</taxon>
        <taxon>Basidiomycota</taxon>
        <taxon>Agaricomycotina</taxon>
        <taxon>Agaricomycetes</taxon>
        <taxon>Agaricomycetidae</taxon>
        <taxon>Agaricales</taxon>
        <taxon>Marasmiineae</taxon>
        <taxon>Mycenaceae</taxon>
        <taxon>Mycena</taxon>
    </lineage>
</organism>
<evidence type="ECO:0000256" key="1">
    <source>
        <dbReference type="SAM" id="MobiDB-lite"/>
    </source>
</evidence>
<dbReference type="AlphaFoldDB" id="A0AAD6VU10"/>